<keyword evidence="3" id="KW-1185">Reference proteome</keyword>
<sequence length="139" mass="15653">MNWTWDLRASDGGMNGLDFCRALTAGGFSRVLVHAAPARLTVRVTADDDTVVARGEADRDGDYSPVTLLELTDGRPRRTEVWPDESHVGLPVLLPGGEVGVLLRWEHAPDRTWWRWAVEFSNHRGRPADWAPEGQRLRR</sequence>
<dbReference type="OrthoDB" id="5188112at2"/>
<organism evidence="2 3">
    <name type="scientific">Geodermatophilus tzadiensis</name>
    <dbReference type="NCBI Taxonomy" id="1137988"/>
    <lineage>
        <taxon>Bacteria</taxon>
        <taxon>Bacillati</taxon>
        <taxon>Actinomycetota</taxon>
        <taxon>Actinomycetes</taxon>
        <taxon>Geodermatophilales</taxon>
        <taxon>Geodermatophilaceae</taxon>
        <taxon>Geodermatophilus</taxon>
    </lineage>
</organism>
<gene>
    <name evidence="2" type="ORF">LY71_103168</name>
</gene>
<comment type="caution">
    <text evidence="2">The sequence shown here is derived from an EMBL/GenBank/DDBJ whole genome shotgun (WGS) entry which is preliminary data.</text>
</comment>
<feature type="domain" description="DUF7712" evidence="1">
    <location>
        <begin position="3"/>
        <end position="124"/>
    </location>
</feature>
<evidence type="ECO:0000313" key="3">
    <source>
        <dbReference type="Proteomes" id="UP000239210"/>
    </source>
</evidence>
<dbReference type="RefSeq" id="WP_146146068.1">
    <property type="nucleotide sequence ID" value="NZ_PVTG01000003.1"/>
</dbReference>
<proteinExistence type="predicted"/>
<accession>A0A2T0TYJ7</accession>
<evidence type="ECO:0000313" key="2">
    <source>
        <dbReference type="EMBL" id="PRY50608.1"/>
    </source>
</evidence>
<evidence type="ECO:0000259" key="1">
    <source>
        <dbReference type="Pfam" id="PF24822"/>
    </source>
</evidence>
<dbReference type="Proteomes" id="UP000239210">
    <property type="component" value="Unassembled WGS sequence"/>
</dbReference>
<reference evidence="2 3" key="1">
    <citation type="submission" date="2018-03" db="EMBL/GenBank/DDBJ databases">
        <title>Genomic Encyclopedia of Archaeal and Bacterial Type Strains, Phase II (KMG-II): from individual species to whole genera.</title>
        <authorList>
            <person name="Goeker M."/>
        </authorList>
    </citation>
    <scope>NUCLEOTIDE SEQUENCE [LARGE SCALE GENOMIC DNA]</scope>
    <source>
        <strain evidence="2 3">DSM 45416</strain>
    </source>
</reference>
<dbReference type="EMBL" id="PVTG01000003">
    <property type="protein sequence ID" value="PRY50608.1"/>
    <property type="molecule type" value="Genomic_DNA"/>
</dbReference>
<dbReference type="InterPro" id="IPR056129">
    <property type="entry name" value="DUF7712"/>
</dbReference>
<name>A0A2T0TYJ7_9ACTN</name>
<protein>
    <recommendedName>
        <fullName evidence="1">DUF7712 domain-containing protein</fullName>
    </recommendedName>
</protein>
<dbReference type="Pfam" id="PF24822">
    <property type="entry name" value="DUF7712"/>
    <property type="match status" value="1"/>
</dbReference>
<dbReference type="AlphaFoldDB" id="A0A2T0TYJ7"/>